<evidence type="ECO:0000256" key="3">
    <source>
        <dbReference type="ARBA" id="ARBA00022617"/>
    </source>
</evidence>
<dbReference type="GO" id="GO:0016705">
    <property type="term" value="F:oxidoreductase activity, acting on paired donors, with incorporation or reduction of molecular oxygen"/>
    <property type="evidence" value="ECO:0007669"/>
    <property type="project" value="InterPro"/>
</dbReference>
<evidence type="ECO:0000256" key="2">
    <source>
        <dbReference type="ARBA" id="ARBA00010617"/>
    </source>
</evidence>
<dbReference type="Proteomes" id="UP000243542">
    <property type="component" value="Unassembled WGS sequence"/>
</dbReference>
<name>A0A2A9F5U4_9PSEU</name>
<evidence type="ECO:0000313" key="11">
    <source>
        <dbReference type="Proteomes" id="UP000243542"/>
    </source>
</evidence>
<dbReference type="PANTHER" id="PTHR46696">
    <property type="entry name" value="P450, PUTATIVE (EUROFUNG)-RELATED"/>
    <property type="match status" value="1"/>
</dbReference>
<dbReference type="CDD" id="cd11029">
    <property type="entry name" value="CYP107-like"/>
    <property type="match status" value="1"/>
</dbReference>
<comment type="caution">
    <text evidence="10">The sequence shown here is derived from an EMBL/GenBank/DDBJ whole genome shotgun (WGS) entry which is preliminary data.</text>
</comment>
<comment type="similarity">
    <text evidence="2 9">Belongs to the cytochrome P450 family.</text>
</comment>
<gene>
    <name evidence="10" type="ORF">ATK36_1520</name>
</gene>
<evidence type="ECO:0000256" key="9">
    <source>
        <dbReference type="RuleBase" id="RU000461"/>
    </source>
</evidence>
<keyword evidence="11" id="KW-1185">Reference proteome</keyword>
<keyword evidence="4 9" id="KW-0479">Metal-binding</keyword>
<sequence length="408" mass="44035">MSVEVPEDLPTLDELLLQNAHGRLAELRGPACPFGNPWGHVSYLVTGYEDARTLLADPRLSKDQQRIDELLATKLGLAETAAGAASELTRNMLTSDPPNHTRLRKLVNKAFTPRTVARLRPRIEELTRELLDEMAGQEQVNLMTVFALPLPIAVICELLGVDPRDQGDFVGWSNTLLSGAIDVDAMNAAAGQIYELLTKLVEEKRAEPGADLLSELIQVSEEGDRLAAEELVGMAFLLLSAGYETTVNLIGNATLALLRAPEQAAKLRADPSLMPVAVEEFLRYDGPINLATTRFTTEDVEVGGATIAAGEFVEISLLAANRDADKFPDPDELDVTRAAGGHLAFGHGIHYCAGAPLARMEAEIALGGLLSRFPDLALAVPEEELRYRASPLVHGLESLPVRLGTARS</sequence>
<dbReference type="GO" id="GO:0005506">
    <property type="term" value="F:iron ion binding"/>
    <property type="evidence" value="ECO:0007669"/>
    <property type="project" value="InterPro"/>
</dbReference>
<dbReference type="SUPFAM" id="SSF48264">
    <property type="entry name" value="Cytochrome P450"/>
    <property type="match status" value="1"/>
</dbReference>
<dbReference type="InterPro" id="IPR001128">
    <property type="entry name" value="Cyt_P450"/>
</dbReference>
<keyword evidence="3 9" id="KW-0349">Heme</keyword>
<dbReference type="Pfam" id="PF00067">
    <property type="entry name" value="p450"/>
    <property type="match status" value="1"/>
</dbReference>
<dbReference type="InterPro" id="IPR002397">
    <property type="entry name" value="Cyt_P450_B"/>
</dbReference>
<proteinExistence type="inferred from homology"/>
<dbReference type="AlphaFoldDB" id="A0A2A9F5U4"/>
<keyword evidence="6 9" id="KW-0408">Iron</keyword>
<dbReference type="PRINTS" id="PR00359">
    <property type="entry name" value="BP450"/>
</dbReference>
<evidence type="ECO:0000256" key="1">
    <source>
        <dbReference type="ARBA" id="ARBA00004660"/>
    </source>
</evidence>
<keyword evidence="7 9" id="KW-0503">Monooxygenase</keyword>
<dbReference type="FunFam" id="1.10.630.10:FF:000018">
    <property type="entry name" value="Cytochrome P450 monooxygenase"/>
    <property type="match status" value="1"/>
</dbReference>
<dbReference type="GO" id="GO:0020037">
    <property type="term" value="F:heme binding"/>
    <property type="evidence" value="ECO:0007669"/>
    <property type="project" value="InterPro"/>
</dbReference>
<evidence type="ECO:0000313" key="10">
    <source>
        <dbReference type="EMBL" id="PFG46538.1"/>
    </source>
</evidence>
<evidence type="ECO:0000256" key="5">
    <source>
        <dbReference type="ARBA" id="ARBA00023002"/>
    </source>
</evidence>
<dbReference type="PROSITE" id="PS00086">
    <property type="entry name" value="CYTOCHROME_P450"/>
    <property type="match status" value="1"/>
</dbReference>
<dbReference type="InterPro" id="IPR036396">
    <property type="entry name" value="Cyt_P450_sf"/>
</dbReference>
<protein>
    <submittedName>
        <fullName evidence="10">Cytochrome P450</fullName>
    </submittedName>
</protein>
<evidence type="ECO:0000256" key="7">
    <source>
        <dbReference type="ARBA" id="ARBA00023033"/>
    </source>
</evidence>
<accession>A0A2A9F5U4</accession>
<evidence type="ECO:0000256" key="4">
    <source>
        <dbReference type="ARBA" id="ARBA00022723"/>
    </source>
</evidence>
<dbReference type="InterPro" id="IPR017972">
    <property type="entry name" value="Cyt_P450_CS"/>
</dbReference>
<dbReference type="EMBL" id="PDJK01000002">
    <property type="protein sequence ID" value="PFG46538.1"/>
    <property type="molecule type" value="Genomic_DNA"/>
</dbReference>
<reference evidence="10 11" key="1">
    <citation type="submission" date="2017-10" db="EMBL/GenBank/DDBJ databases">
        <title>Sequencing the genomes of 1000 actinobacteria strains.</title>
        <authorList>
            <person name="Klenk H.-P."/>
        </authorList>
    </citation>
    <scope>NUCLEOTIDE SEQUENCE [LARGE SCALE GENOMIC DNA]</scope>
    <source>
        <strain evidence="10 11">DSM 46092</strain>
    </source>
</reference>
<dbReference type="RefSeq" id="WP_098510592.1">
    <property type="nucleotide sequence ID" value="NZ_JBIAKZ010000023.1"/>
</dbReference>
<evidence type="ECO:0000256" key="6">
    <source>
        <dbReference type="ARBA" id="ARBA00023004"/>
    </source>
</evidence>
<dbReference type="GO" id="GO:0004497">
    <property type="term" value="F:monooxygenase activity"/>
    <property type="evidence" value="ECO:0007669"/>
    <property type="project" value="UniProtKB-KW"/>
</dbReference>
<comment type="pathway">
    <text evidence="1">Antibiotic biosynthesis; vancomycin biosynthesis.</text>
</comment>
<keyword evidence="5 9" id="KW-0560">Oxidoreductase</keyword>
<dbReference type="Gene3D" id="1.10.630.10">
    <property type="entry name" value="Cytochrome P450"/>
    <property type="match status" value="1"/>
</dbReference>
<comment type="function">
    <text evidence="8">Involved in the coupling of aromatic side chains of the heptapeptide of vancomycin.</text>
</comment>
<evidence type="ECO:0000256" key="8">
    <source>
        <dbReference type="ARBA" id="ARBA00055433"/>
    </source>
</evidence>
<dbReference type="PANTHER" id="PTHR46696:SF1">
    <property type="entry name" value="CYTOCHROME P450 YJIB-RELATED"/>
    <property type="match status" value="1"/>
</dbReference>
<organism evidence="10 11">
    <name type="scientific">Amycolatopsis sulphurea</name>
    <dbReference type="NCBI Taxonomy" id="76022"/>
    <lineage>
        <taxon>Bacteria</taxon>
        <taxon>Bacillati</taxon>
        <taxon>Actinomycetota</taxon>
        <taxon>Actinomycetes</taxon>
        <taxon>Pseudonocardiales</taxon>
        <taxon>Pseudonocardiaceae</taxon>
        <taxon>Amycolatopsis</taxon>
    </lineage>
</organism>